<comment type="similarity">
    <text evidence="2">Belongs to the intradiol ring-cleavage dioxygenase family.</text>
</comment>
<dbReference type="PANTHER" id="PTHR33711:SF7">
    <property type="entry name" value="INTRADIOL RING-CLEAVAGE DIOXYGENASES DOMAIN-CONTAINING PROTEIN-RELATED"/>
    <property type="match status" value="1"/>
</dbReference>
<evidence type="ECO:0000256" key="7">
    <source>
        <dbReference type="SAM" id="MobiDB-lite"/>
    </source>
</evidence>
<evidence type="ECO:0000256" key="1">
    <source>
        <dbReference type="ARBA" id="ARBA00001965"/>
    </source>
</evidence>
<dbReference type="OrthoDB" id="9800887at2"/>
<evidence type="ECO:0000259" key="9">
    <source>
        <dbReference type="Pfam" id="PF04444"/>
    </source>
</evidence>
<feature type="domain" description="Intradiol ring-cleavage dioxygenases" evidence="8">
    <location>
        <begin position="103"/>
        <end position="260"/>
    </location>
</feature>
<sequence length="320" mass="34953">MIISNQQEVTAAVLSELARSTNPRFREIMSAAVRHLHGFARETRLTEAEFHQACAVIARLGQLSTASHNEVVLIAGSLGLSSLVCLLNNGDSGQTDTTANLMGPFWRMDSPHTANGASIVRSPTPGAPIFVNAWVRDRHGRPVEGAEVDVWHTSADGFYENQDPQQADMNLRGKFTTDANGHIAFRSVKPAGYPIPVSGPVGDLLRLQGRHNMRPAHIHFMIYKPGFKTQFSQVYSSDDPNLDTDVQFGVTRALVGQYVLHDGEKAPVNDVKGPWYSLDHNFVIEPGEAKLPKPPITGKADGARPEQIILERNASPAHNS</sequence>
<dbReference type="Pfam" id="PF00775">
    <property type="entry name" value="Dioxygenase_C"/>
    <property type="match status" value="1"/>
</dbReference>
<keyword evidence="3" id="KW-0479">Metal-binding</keyword>
<comment type="caution">
    <text evidence="10">The sequence shown here is derived from an EMBL/GenBank/DDBJ whole genome shotgun (WGS) entry which is preliminary data.</text>
</comment>
<dbReference type="GO" id="GO:0018576">
    <property type="term" value="F:catechol 1,2-dioxygenase activity"/>
    <property type="evidence" value="ECO:0007669"/>
    <property type="project" value="InterPro"/>
</dbReference>
<evidence type="ECO:0000256" key="4">
    <source>
        <dbReference type="ARBA" id="ARBA00022964"/>
    </source>
</evidence>
<dbReference type="InterPro" id="IPR000627">
    <property type="entry name" value="Intradiol_dOase_C"/>
</dbReference>
<gene>
    <name evidence="10" type="ORF">BCY88_16985</name>
</gene>
<dbReference type="AlphaFoldDB" id="A0A420GXA6"/>
<proteinExistence type="inferred from homology"/>
<evidence type="ECO:0000256" key="3">
    <source>
        <dbReference type="ARBA" id="ARBA00022723"/>
    </source>
</evidence>
<accession>A0A420GXA6</accession>
<dbReference type="Proteomes" id="UP000283709">
    <property type="component" value="Unassembled WGS sequence"/>
</dbReference>
<dbReference type="InterPro" id="IPR015889">
    <property type="entry name" value="Intradiol_dOase_core"/>
</dbReference>
<evidence type="ECO:0000313" key="11">
    <source>
        <dbReference type="Proteomes" id="UP000283709"/>
    </source>
</evidence>
<protein>
    <submittedName>
        <fullName evidence="10">Catechol 1,2-dioxygenase</fullName>
    </submittedName>
</protein>
<name>A0A420GXA6_9BURK</name>
<organism evidence="10 11">
    <name type="scientific">Paraburkholderia fungorum</name>
    <dbReference type="NCBI Taxonomy" id="134537"/>
    <lineage>
        <taxon>Bacteria</taxon>
        <taxon>Pseudomonadati</taxon>
        <taxon>Pseudomonadota</taxon>
        <taxon>Betaproteobacteria</taxon>
        <taxon>Burkholderiales</taxon>
        <taxon>Burkholderiaceae</taxon>
        <taxon>Paraburkholderia</taxon>
    </lineage>
</organism>
<dbReference type="Pfam" id="PF04444">
    <property type="entry name" value="Dioxygenase_N"/>
    <property type="match status" value="1"/>
</dbReference>
<dbReference type="Gene3D" id="2.60.130.10">
    <property type="entry name" value="Aromatic compound dioxygenase"/>
    <property type="match status" value="1"/>
</dbReference>
<evidence type="ECO:0000259" key="8">
    <source>
        <dbReference type="Pfam" id="PF00775"/>
    </source>
</evidence>
<evidence type="ECO:0000256" key="5">
    <source>
        <dbReference type="ARBA" id="ARBA00023002"/>
    </source>
</evidence>
<keyword evidence="4 10" id="KW-0223">Dioxygenase</keyword>
<keyword evidence="6" id="KW-0408">Iron</keyword>
<reference evidence="10 11" key="1">
    <citation type="submission" date="2016-07" db="EMBL/GenBank/DDBJ databases">
        <title>Genome analysis of Burkholderia fungorum ES3-20.</title>
        <authorList>
            <person name="Xu D."/>
            <person name="Yao R."/>
            <person name="Zheng S."/>
        </authorList>
    </citation>
    <scope>NUCLEOTIDE SEQUENCE [LARGE SCALE GENOMIC DNA]</scope>
    <source>
        <strain evidence="10 11">ES3-20</strain>
    </source>
</reference>
<dbReference type="SUPFAM" id="SSF49482">
    <property type="entry name" value="Aromatic compound dioxygenase"/>
    <property type="match status" value="1"/>
</dbReference>
<dbReference type="RefSeq" id="WP_120343161.1">
    <property type="nucleotide sequence ID" value="NZ_MCAS01000003.1"/>
</dbReference>
<keyword evidence="5" id="KW-0560">Oxidoreductase</keyword>
<evidence type="ECO:0000256" key="2">
    <source>
        <dbReference type="ARBA" id="ARBA00007825"/>
    </source>
</evidence>
<evidence type="ECO:0000256" key="6">
    <source>
        <dbReference type="ARBA" id="ARBA00023004"/>
    </source>
</evidence>
<feature type="region of interest" description="Disordered" evidence="7">
    <location>
        <begin position="289"/>
        <end position="320"/>
    </location>
</feature>
<dbReference type="InterPro" id="IPR050770">
    <property type="entry name" value="Intradiol_RC_Dioxygenase"/>
</dbReference>
<dbReference type="EMBL" id="MCAS01000003">
    <property type="protein sequence ID" value="RKF49870.1"/>
    <property type="molecule type" value="Genomic_DNA"/>
</dbReference>
<dbReference type="GO" id="GO:0008199">
    <property type="term" value="F:ferric iron binding"/>
    <property type="evidence" value="ECO:0007669"/>
    <property type="project" value="InterPro"/>
</dbReference>
<comment type="cofactor">
    <cofactor evidence="1">
        <name>Fe(3+)</name>
        <dbReference type="ChEBI" id="CHEBI:29034"/>
    </cofactor>
</comment>
<feature type="domain" description="Catechol dioxygenase N-terminal" evidence="9">
    <location>
        <begin position="22"/>
        <end position="90"/>
    </location>
</feature>
<evidence type="ECO:0000313" key="10">
    <source>
        <dbReference type="EMBL" id="RKF49870.1"/>
    </source>
</evidence>
<dbReference type="GO" id="GO:0009712">
    <property type="term" value="P:catechol-containing compound metabolic process"/>
    <property type="evidence" value="ECO:0007669"/>
    <property type="project" value="InterPro"/>
</dbReference>
<dbReference type="InterPro" id="IPR007535">
    <property type="entry name" value="Catechol_dOase_N"/>
</dbReference>
<dbReference type="PANTHER" id="PTHR33711">
    <property type="entry name" value="DIOXYGENASE, PUTATIVE (AFU_ORTHOLOGUE AFUA_2G02910)-RELATED"/>
    <property type="match status" value="1"/>
</dbReference>